<dbReference type="InterPro" id="IPR020848">
    <property type="entry name" value="AP_endonuclease_F1_CS"/>
</dbReference>
<feature type="site" description="Transition state stabilizer" evidence="8">
    <location>
        <position position="151"/>
    </location>
</feature>
<dbReference type="GO" id="GO:0046872">
    <property type="term" value="F:metal ion binding"/>
    <property type="evidence" value="ECO:0007669"/>
    <property type="project" value="UniProtKB-KW"/>
</dbReference>
<dbReference type="InterPro" id="IPR005135">
    <property type="entry name" value="Endo/exonuclease/phosphatase"/>
</dbReference>
<dbReference type="Proteomes" id="UP000050580">
    <property type="component" value="Unassembled WGS sequence"/>
</dbReference>
<proteinExistence type="inferred from homology"/>
<organism evidence="10 11">
    <name type="scientific">Lampropedia cohaerens</name>
    <dbReference type="NCBI Taxonomy" id="1610491"/>
    <lineage>
        <taxon>Bacteria</taxon>
        <taxon>Pseudomonadati</taxon>
        <taxon>Pseudomonadota</taxon>
        <taxon>Betaproteobacteria</taxon>
        <taxon>Burkholderiales</taxon>
        <taxon>Comamonadaceae</taxon>
        <taxon>Lampropedia</taxon>
    </lineage>
</organism>
<dbReference type="PATRIC" id="fig|1610491.3.peg.521"/>
<evidence type="ECO:0000256" key="3">
    <source>
        <dbReference type="ARBA" id="ARBA00022723"/>
    </source>
</evidence>
<feature type="site" description="Interaction with DNA substrate" evidence="8">
    <location>
        <position position="250"/>
    </location>
</feature>
<evidence type="ECO:0000259" key="9">
    <source>
        <dbReference type="Pfam" id="PF03372"/>
    </source>
</evidence>
<dbReference type="PANTHER" id="PTHR43250:SF2">
    <property type="entry name" value="EXODEOXYRIBONUCLEASE III"/>
    <property type="match status" value="1"/>
</dbReference>
<feature type="binding site" evidence="7">
    <location>
        <position position="149"/>
    </location>
    <ligand>
        <name>Mg(2+)</name>
        <dbReference type="ChEBI" id="CHEBI:18420"/>
        <label>1</label>
    </ligand>
</feature>
<dbReference type="AlphaFoldDB" id="A0A0U1Q2E3"/>
<dbReference type="Gene3D" id="3.60.10.10">
    <property type="entry name" value="Endonuclease/exonuclease/phosphatase"/>
    <property type="match status" value="1"/>
</dbReference>
<keyword evidence="5 7" id="KW-0460">Magnesium</keyword>
<dbReference type="InterPro" id="IPR004808">
    <property type="entry name" value="AP_endonuc_1"/>
</dbReference>
<evidence type="ECO:0000313" key="11">
    <source>
        <dbReference type="Proteomes" id="UP000050580"/>
    </source>
</evidence>
<dbReference type="GO" id="GO:0008311">
    <property type="term" value="F:double-stranded DNA 3'-5' DNA exonuclease activity"/>
    <property type="evidence" value="ECO:0007669"/>
    <property type="project" value="InterPro"/>
</dbReference>
<feature type="binding site" evidence="7">
    <location>
        <position position="151"/>
    </location>
    <ligand>
        <name>Mg(2+)</name>
        <dbReference type="ChEBI" id="CHEBI:18420"/>
        <label>1</label>
    </ligand>
</feature>
<dbReference type="GO" id="GO:0006281">
    <property type="term" value="P:DNA repair"/>
    <property type="evidence" value="ECO:0007669"/>
    <property type="project" value="InterPro"/>
</dbReference>
<keyword evidence="7" id="KW-0464">Manganese</keyword>
<evidence type="ECO:0000256" key="5">
    <source>
        <dbReference type="ARBA" id="ARBA00022842"/>
    </source>
</evidence>
<name>A0A0U1Q2E3_9BURK</name>
<comment type="cofactor">
    <cofactor evidence="1">
        <name>Mn(2+)</name>
        <dbReference type="ChEBI" id="CHEBI:29035"/>
    </cofactor>
</comment>
<sequence length="265" mass="30079">MTLASWNVNSLNVRLQQVQRWLEEVPVDVLGMQELKLVDERFPHEAFRSLNYYCASHGQATYNGVAIAAKMPLEEVVRNIPGFDDPQARVIAATIPTALGPVRVVNAYFVNGQAPGSDKFAYKLQWLAQLQSYVAAQLRQYPQLVLMGDFNITASDADSWDPEGLRGTIHHTPEERAAFQALLELGLTDAFRAFEQPPKTFSWWDYRMLGFQKNRGLRIDYVLISEALRPHLRRAWIDRAPRKWQKPSDHAPVLVELALPADPAD</sequence>
<evidence type="ECO:0000256" key="4">
    <source>
        <dbReference type="ARBA" id="ARBA00022801"/>
    </source>
</evidence>
<dbReference type="GO" id="GO:0004519">
    <property type="term" value="F:endonuclease activity"/>
    <property type="evidence" value="ECO:0007669"/>
    <property type="project" value="InterPro"/>
</dbReference>
<dbReference type="InterPro" id="IPR037493">
    <property type="entry name" value="ExoIII-like"/>
</dbReference>
<evidence type="ECO:0000256" key="6">
    <source>
        <dbReference type="PIRSR" id="PIRSR604808-1"/>
    </source>
</evidence>
<dbReference type="OrthoDB" id="9803914at2"/>
<dbReference type="RefSeq" id="WP_046740840.1">
    <property type="nucleotide sequence ID" value="NZ_LBNQ01000012.1"/>
</dbReference>
<dbReference type="InterPro" id="IPR036691">
    <property type="entry name" value="Endo/exonu/phosph_ase_sf"/>
</dbReference>
<comment type="cofactor">
    <cofactor evidence="7">
        <name>Mg(2+)</name>
        <dbReference type="ChEBI" id="CHEBI:18420"/>
    </cofactor>
    <cofactor evidence="7">
        <name>Mn(2+)</name>
        <dbReference type="ChEBI" id="CHEBI:29035"/>
    </cofactor>
    <text evidence="7">Probably binds two magnesium or manganese ions per subunit.</text>
</comment>
<feature type="binding site" evidence="7">
    <location>
        <position position="249"/>
    </location>
    <ligand>
        <name>Mg(2+)</name>
        <dbReference type="ChEBI" id="CHEBI:18420"/>
        <label>1</label>
    </ligand>
</feature>
<dbReference type="CDD" id="cd09086">
    <property type="entry name" value="ExoIII-like_AP-endo"/>
    <property type="match status" value="1"/>
</dbReference>
<dbReference type="NCBIfam" id="TIGR00633">
    <property type="entry name" value="xth"/>
    <property type="match status" value="1"/>
</dbReference>
<feature type="domain" description="Endonuclease/exonuclease/phosphatase" evidence="9">
    <location>
        <begin position="4"/>
        <end position="250"/>
    </location>
</feature>
<dbReference type="PROSITE" id="PS51435">
    <property type="entry name" value="AP_NUCLEASE_F1_4"/>
    <property type="match status" value="1"/>
</dbReference>
<feature type="active site" description="Proton donor/acceptor" evidence="6">
    <location>
        <position position="149"/>
    </location>
</feature>
<feature type="active site" description="Proton acceptor" evidence="6">
    <location>
        <position position="250"/>
    </location>
</feature>
<evidence type="ECO:0000256" key="8">
    <source>
        <dbReference type="PIRSR" id="PIRSR604808-3"/>
    </source>
</evidence>
<reference evidence="10 11" key="1">
    <citation type="submission" date="2015-05" db="EMBL/GenBank/DDBJ databases">
        <title>Draft genome sequence of Lampropedia sp. CT6, isolated from the microbial mat of a hot water spring, located at Manikaran, India.</title>
        <authorList>
            <person name="Tripathi C."/>
            <person name="Rani P."/>
            <person name="Mahato N.K."/>
            <person name="Lal R."/>
        </authorList>
    </citation>
    <scope>NUCLEOTIDE SEQUENCE [LARGE SCALE GENOMIC DNA]</scope>
    <source>
        <strain evidence="10 11">CT6</strain>
    </source>
</reference>
<accession>A0A0U1Q2E3</accession>
<evidence type="ECO:0000256" key="2">
    <source>
        <dbReference type="ARBA" id="ARBA00007092"/>
    </source>
</evidence>
<dbReference type="STRING" id="1610491.AAV94_02495"/>
<dbReference type="EMBL" id="LBNQ01000012">
    <property type="protein sequence ID" value="KKW68912.1"/>
    <property type="molecule type" value="Genomic_DNA"/>
</dbReference>
<feature type="binding site" evidence="7">
    <location>
        <position position="7"/>
    </location>
    <ligand>
        <name>Mg(2+)</name>
        <dbReference type="ChEBI" id="CHEBI:18420"/>
        <label>1</label>
    </ligand>
</feature>
<gene>
    <name evidence="10" type="ORF">AAV94_02495</name>
</gene>
<dbReference type="Pfam" id="PF03372">
    <property type="entry name" value="Exo_endo_phos"/>
    <property type="match status" value="1"/>
</dbReference>
<feature type="binding site" evidence="7">
    <location>
        <position position="34"/>
    </location>
    <ligand>
        <name>Mg(2+)</name>
        <dbReference type="ChEBI" id="CHEBI:18420"/>
        <label>1</label>
    </ligand>
</feature>
<dbReference type="SUPFAM" id="SSF56219">
    <property type="entry name" value="DNase I-like"/>
    <property type="match status" value="1"/>
</dbReference>
<comment type="similarity">
    <text evidence="2">Belongs to the DNA repair enzymes AP/ExoA family.</text>
</comment>
<keyword evidence="11" id="KW-1185">Reference proteome</keyword>
<feature type="site" description="Important for catalytic activity" evidence="8">
    <location>
        <position position="220"/>
    </location>
</feature>
<evidence type="ECO:0000256" key="1">
    <source>
        <dbReference type="ARBA" id="ARBA00001936"/>
    </source>
</evidence>
<dbReference type="GO" id="GO:0003677">
    <property type="term" value="F:DNA binding"/>
    <property type="evidence" value="ECO:0007669"/>
    <property type="project" value="InterPro"/>
</dbReference>
<comment type="caution">
    <text evidence="10">The sequence shown here is derived from an EMBL/GenBank/DDBJ whole genome shotgun (WGS) entry which is preliminary data.</text>
</comment>
<dbReference type="NCBIfam" id="TIGR00195">
    <property type="entry name" value="exoDNase_III"/>
    <property type="match status" value="1"/>
</dbReference>
<protein>
    <submittedName>
        <fullName evidence="10">Exodeoxyribonuclease III</fullName>
    </submittedName>
</protein>
<feature type="active site" evidence="6">
    <location>
        <position position="108"/>
    </location>
</feature>
<dbReference type="PROSITE" id="PS00728">
    <property type="entry name" value="AP_NUCLEASE_F1_3"/>
    <property type="match status" value="1"/>
</dbReference>
<keyword evidence="3 7" id="KW-0479">Metal-binding</keyword>
<feature type="binding site" evidence="7">
    <location>
        <position position="250"/>
    </location>
    <ligand>
        <name>Mg(2+)</name>
        <dbReference type="ChEBI" id="CHEBI:18420"/>
        <label>1</label>
    </ligand>
</feature>
<evidence type="ECO:0000313" key="10">
    <source>
        <dbReference type="EMBL" id="KKW68912.1"/>
    </source>
</evidence>
<keyword evidence="4" id="KW-0378">Hydrolase</keyword>
<evidence type="ECO:0000256" key="7">
    <source>
        <dbReference type="PIRSR" id="PIRSR604808-2"/>
    </source>
</evidence>
<dbReference type="PANTHER" id="PTHR43250">
    <property type="entry name" value="EXODEOXYRIBONUCLEASE III"/>
    <property type="match status" value="1"/>
</dbReference>